<accession>M4BLI6</accession>
<dbReference type="EnsemblProtists" id="HpaT807271">
    <property type="protein sequence ID" value="HpaP807271"/>
    <property type="gene ID" value="HpaG807271"/>
</dbReference>
<reference evidence="2" key="1">
    <citation type="journal article" date="2010" name="Science">
        <title>Signatures of adaptation to obligate biotrophy in the Hyaloperonospora arabidopsidis genome.</title>
        <authorList>
            <person name="Baxter L."/>
            <person name="Tripathy S."/>
            <person name="Ishaque N."/>
            <person name="Boot N."/>
            <person name="Cabral A."/>
            <person name="Kemen E."/>
            <person name="Thines M."/>
            <person name="Ah-Fong A."/>
            <person name="Anderson R."/>
            <person name="Badejoko W."/>
            <person name="Bittner-Eddy P."/>
            <person name="Boore J.L."/>
            <person name="Chibucos M.C."/>
            <person name="Coates M."/>
            <person name="Dehal P."/>
            <person name="Delehaunty K."/>
            <person name="Dong S."/>
            <person name="Downton P."/>
            <person name="Dumas B."/>
            <person name="Fabro G."/>
            <person name="Fronick C."/>
            <person name="Fuerstenberg S.I."/>
            <person name="Fulton L."/>
            <person name="Gaulin E."/>
            <person name="Govers F."/>
            <person name="Hughes L."/>
            <person name="Humphray S."/>
            <person name="Jiang R.H."/>
            <person name="Judelson H."/>
            <person name="Kamoun S."/>
            <person name="Kyung K."/>
            <person name="Meijer H."/>
            <person name="Minx P."/>
            <person name="Morris P."/>
            <person name="Nelson J."/>
            <person name="Phuntumart V."/>
            <person name="Qutob D."/>
            <person name="Rehmany A."/>
            <person name="Rougon-Cardoso A."/>
            <person name="Ryden P."/>
            <person name="Torto-Alalibo T."/>
            <person name="Studholme D."/>
            <person name="Wang Y."/>
            <person name="Win J."/>
            <person name="Wood J."/>
            <person name="Clifton S.W."/>
            <person name="Rogers J."/>
            <person name="Van den Ackerveken G."/>
            <person name="Jones J.D."/>
            <person name="McDowell J.M."/>
            <person name="Beynon J."/>
            <person name="Tyler B.M."/>
        </authorList>
    </citation>
    <scope>NUCLEOTIDE SEQUENCE [LARGE SCALE GENOMIC DNA]</scope>
    <source>
        <strain evidence="2">Emoy2</strain>
    </source>
</reference>
<evidence type="ECO:0000313" key="1">
    <source>
        <dbReference type="EnsemblProtists" id="HpaP807271"/>
    </source>
</evidence>
<sequence>MAEPHSKKTAVKVRALLVRSVVLLQTIISLCSPDFGTIRSTAAAASDAHRRTNRSADYSNKVVGLSSIAATDRDGTPTRRTLSMLLHLQHVMLALIDDKSATRERQPTRLASAAPSSLFLSLSLSLSHSLSTYLTYTT</sequence>
<evidence type="ECO:0000313" key="2">
    <source>
        <dbReference type="Proteomes" id="UP000011713"/>
    </source>
</evidence>
<dbReference type="HOGENOM" id="CLU_1859108_0_0_1"/>
<reference evidence="1" key="2">
    <citation type="submission" date="2015-06" db="UniProtKB">
        <authorList>
            <consortium name="EnsemblProtists"/>
        </authorList>
    </citation>
    <scope>IDENTIFICATION</scope>
    <source>
        <strain evidence="1">Emoy2</strain>
    </source>
</reference>
<name>M4BLI6_HYAAE</name>
<organism evidence="1 2">
    <name type="scientific">Hyaloperonospora arabidopsidis (strain Emoy2)</name>
    <name type="common">Downy mildew agent</name>
    <name type="synonym">Peronospora arabidopsidis</name>
    <dbReference type="NCBI Taxonomy" id="559515"/>
    <lineage>
        <taxon>Eukaryota</taxon>
        <taxon>Sar</taxon>
        <taxon>Stramenopiles</taxon>
        <taxon>Oomycota</taxon>
        <taxon>Peronosporomycetes</taxon>
        <taxon>Peronosporales</taxon>
        <taxon>Peronosporaceae</taxon>
        <taxon>Hyaloperonospora</taxon>
    </lineage>
</organism>
<proteinExistence type="predicted"/>
<dbReference type="Proteomes" id="UP000011713">
    <property type="component" value="Unassembled WGS sequence"/>
</dbReference>
<protein>
    <submittedName>
        <fullName evidence="1">Uncharacterized protein</fullName>
    </submittedName>
</protein>
<dbReference type="VEuPathDB" id="FungiDB:HpaG807271"/>
<dbReference type="InParanoid" id="M4BLI6"/>
<dbReference type="AlphaFoldDB" id="M4BLI6"/>
<dbReference type="EMBL" id="JH598381">
    <property type="status" value="NOT_ANNOTATED_CDS"/>
    <property type="molecule type" value="Genomic_DNA"/>
</dbReference>
<keyword evidence="2" id="KW-1185">Reference proteome</keyword>